<dbReference type="EMBL" id="JACOPO010000001">
    <property type="protein sequence ID" value="MBC5721309.1"/>
    <property type="molecule type" value="Genomic_DNA"/>
</dbReference>
<feature type="transmembrane region" description="Helical" evidence="1">
    <location>
        <begin position="188"/>
        <end position="207"/>
    </location>
</feature>
<dbReference type="RefSeq" id="WP_186851823.1">
    <property type="nucleotide sequence ID" value="NZ_JACOPO010000001.1"/>
</dbReference>
<keyword evidence="3" id="KW-1185">Reference proteome</keyword>
<feature type="transmembrane region" description="Helical" evidence="1">
    <location>
        <begin position="101"/>
        <end position="120"/>
    </location>
</feature>
<keyword evidence="1" id="KW-0812">Transmembrane</keyword>
<dbReference type="Pfam" id="PF05857">
    <property type="entry name" value="TraX"/>
    <property type="match status" value="1"/>
</dbReference>
<dbReference type="Proteomes" id="UP000628736">
    <property type="component" value="Unassembled WGS sequence"/>
</dbReference>
<evidence type="ECO:0000313" key="3">
    <source>
        <dbReference type="Proteomes" id="UP000628736"/>
    </source>
</evidence>
<organism evidence="2 3">
    <name type="scientific">Flintibacter hominis</name>
    <dbReference type="NCBI Taxonomy" id="2763048"/>
    <lineage>
        <taxon>Bacteria</taxon>
        <taxon>Bacillati</taxon>
        <taxon>Bacillota</taxon>
        <taxon>Clostridia</taxon>
        <taxon>Eubacteriales</taxon>
        <taxon>Flintibacter</taxon>
    </lineage>
</organism>
<evidence type="ECO:0000256" key="1">
    <source>
        <dbReference type="SAM" id="Phobius"/>
    </source>
</evidence>
<feature type="transmembrane region" description="Helical" evidence="1">
    <location>
        <begin position="160"/>
        <end position="176"/>
    </location>
</feature>
<protein>
    <submittedName>
        <fullName evidence="2">Fimbrial assembly protein</fullName>
    </submittedName>
</protein>
<gene>
    <name evidence="2" type="ORF">H8S11_00510</name>
</gene>
<feature type="transmembrane region" description="Helical" evidence="1">
    <location>
        <begin position="219"/>
        <end position="239"/>
    </location>
</feature>
<keyword evidence="1" id="KW-0472">Membrane</keyword>
<feature type="transmembrane region" description="Helical" evidence="1">
    <location>
        <begin position="73"/>
        <end position="95"/>
    </location>
</feature>
<name>A0A8J6J0E2_9FIRM</name>
<feature type="transmembrane region" description="Helical" evidence="1">
    <location>
        <begin position="45"/>
        <end position="66"/>
    </location>
</feature>
<feature type="transmembrane region" description="Helical" evidence="1">
    <location>
        <begin position="127"/>
        <end position="154"/>
    </location>
</feature>
<reference evidence="2" key="1">
    <citation type="submission" date="2020-08" db="EMBL/GenBank/DDBJ databases">
        <title>Genome public.</title>
        <authorList>
            <person name="Liu C."/>
            <person name="Sun Q."/>
        </authorList>
    </citation>
    <scope>NUCLEOTIDE SEQUENCE</scope>
    <source>
        <strain evidence="2">NSJ-23</strain>
    </source>
</reference>
<comment type="caution">
    <text evidence="2">The sequence shown here is derived from an EMBL/GenBank/DDBJ whole genome shotgun (WGS) entry which is preliminary data.</text>
</comment>
<dbReference type="AlphaFoldDB" id="A0A8J6J0E2"/>
<sequence>METKPLSAMPKLKTNLDTDFLKLIAILSMVIDHVGTAFFPEYPAFRWAGRLAFPIFAYCLTVGLLYTRDIRKYLLRLGAFALISQPFYIFAFHPWDWQAEWMNMNIFFTLLVSLLALWGVHTRRWWLFLALFLLASFVNFDYSANGIVLMLIFYLCRNRPVLGAAVYVLFWLPALWGGQMEDPLSVKIAGHAINWTIFAVLSAFPIFLPTHTGIKVPKWFFYAFYPAHLAAIGLARVILNV</sequence>
<accession>A0A8J6J0E2</accession>
<dbReference type="InterPro" id="IPR008875">
    <property type="entry name" value="TraX"/>
</dbReference>
<feature type="transmembrane region" description="Helical" evidence="1">
    <location>
        <begin position="20"/>
        <end position="39"/>
    </location>
</feature>
<proteinExistence type="predicted"/>
<keyword evidence="1" id="KW-1133">Transmembrane helix</keyword>
<evidence type="ECO:0000313" key="2">
    <source>
        <dbReference type="EMBL" id="MBC5721309.1"/>
    </source>
</evidence>